<dbReference type="EMBL" id="CP063078">
    <property type="protein sequence ID" value="QOQ88079.1"/>
    <property type="molecule type" value="Genomic_DNA"/>
</dbReference>
<name>A0A7M1LHL2_9BACT</name>
<dbReference type="PANTHER" id="PTHR11527">
    <property type="entry name" value="HEAT-SHOCK PROTEIN 20 FAMILY MEMBER"/>
    <property type="match status" value="1"/>
</dbReference>
<evidence type="ECO:0000313" key="5">
    <source>
        <dbReference type="EMBL" id="QOQ88079.1"/>
    </source>
</evidence>
<organism evidence="5 6">
    <name type="scientific">Campylobacter corcagiensis</name>
    <dbReference type="NCBI Taxonomy" id="1448857"/>
    <lineage>
        <taxon>Bacteria</taxon>
        <taxon>Pseudomonadati</taxon>
        <taxon>Campylobacterota</taxon>
        <taxon>Epsilonproteobacteria</taxon>
        <taxon>Campylobacterales</taxon>
        <taxon>Campylobacteraceae</taxon>
        <taxon>Campylobacter</taxon>
    </lineage>
</organism>
<feature type="domain" description="SHSP" evidence="3">
    <location>
        <begin position="27"/>
        <end position="137"/>
    </location>
</feature>
<dbReference type="PROSITE" id="PS51203">
    <property type="entry name" value="CS"/>
    <property type="match status" value="1"/>
</dbReference>
<gene>
    <name evidence="5" type="ORF">IMC76_04635</name>
</gene>
<dbReference type="OrthoDB" id="9811615at2"/>
<dbReference type="PROSITE" id="PS01031">
    <property type="entry name" value="SHSP"/>
    <property type="match status" value="1"/>
</dbReference>
<evidence type="ECO:0000313" key="6">
    <source>
        <dbReference type="Proteomes" id="UP000594749"/>
    </source>
</evidence>
<protein>
    <submittedName>
        <fullName evidence="5">Hsp20/alpha crystallin family protein</fullName>
    </submittedName>
</protein>
<accession>A0A7M1LHL2</accession>
<dbReference type="InterPro" id="IPR008978">
    <property type="entry name" value="HSP20-like_chaperone"/>
</dbReference>
<dbReference type="RefSeq" id="WP_025801810.1">
    <property type="nucleotide sequence ID" value="NZ_CP053842.1"/>
</dbReference>
<dbReference type="InterPro" id="IPR002068">
    <property type="entry name" value="A-crystallin/Hsp20_dom"/>
</dbReference>
<dbReference type="Pfam" id="PF00011">
    <property type="entry name" value="HSP20"/>
    <property type="match status" value="1"/>
</dbReference>
<comment type="similarity">
    <text evidence="1 2">Belongs to the small heat shock protein (HSP20) family.</text>
</comment>
<feature type="domain" description="CS" evidence="4">
    <location>
        <begin position="31"/>
        <end position="137"/>
    </location>
</feature>
<dbReference type="InterPro" id="IPR031107">
    <property type="entry name" value="Small_HSP"/>
</dbReference>
<dbReference type="SUPFAM" id="SSF49764">
    <property type="entry name" value="HSP20-like chaperones"/>
    <property type="match status" value="1"/>
</dbReference>
<evidence type="ECO:0000259" key="3">
    <source>
        <dbReference type="PROSITE" id="PS01031"/>
    </source>
</evidence>
<dbReference type="InterPro" id="IPR007052">
    <property type="entry name" value="CS_dom"/>
</dbReference>
<dbReference type="AlphaFoldDB" id="A0A7M1LHL2"/>
<proteinExistence type="inferred from homology"/>
<dbReference type="CDD" id="cd06464">
    <property type="entry name" value="ACD_sHsps-like"/>
    <property type="match status" value="1"/>
</dbReference>
<dbReference type="Proteomes" id="UP000594749">
    <property type="component" value="Chromosome"/>
</dbReference>
<evidence type="ECO:0000256" key="2">
    <source>
        <dbReference type="RuleBase" id="RU003616"/>
    </source>
</evidence>
<sequence length="137" mass="15637">MRVMRRYSPLLELSDFANELLGANSQRNISGFTPAVNTREDEKSYYIEVDLPGVKKEDLNVDFDKNHISISGERKYKNETKEEDYYKSESFFGKFSRSFSLPDSVDADAISAKFEDGVLNITIPKVAPKIAKKIEIE</sequence>
<dbReference type="Gene3D" id="2.60.40.790">
    <property type="match status" value="1"/>
</dbReference>
<evidence type="ECO:0000259" key="4">
    <source>
        <dbReference type="PROSITE" id="PS51203"/>
    </source>
</evidence>
<evidence type="ECO:0000256" key="1">
    <source>
        <dbReference type="PROSITE-ProRule" id="PRU00285"/>
    </source>
</evidence>
<reference evidence="5 6" key="1">
    <citation type="submission" date="2020-10" db="EMBL/GenBank/DDBJ databases">
        <title>Campylobacter and Helicobacter PacBio genomes.</title>
        <authorList>
            <person name="Lane C."/>
        </authorList>
    </citation>
    <scope>NUCLEOTIDE SEQUENCE [LARGE SCALE GENOMIC DNA]</scope>
    <source>
        <strain evidence="5 6">2016D-0077</strain>
    </source>
</reference>
<keyword evidence="6" id="KW-1185">Reference proteome</keyword>